<feature type="transmembrane region" description="Helical" evidence="8">
    <location>
        <begin position="79"/>
        <end position="96"/>
    </location>
</feature>
<dbReference type="CDD" id="cd06579">
    <property type="entry name" value="TM_PBP1_transp_AraH_like"/>
    <property type="match status" value="1"/>
</dbReference>
<evidence type="ECO:0000313" key="9">
    <source>
        <dbReference type="EMBL" id="RYB05248.1"/>
    </source>
</evidence>
<evidence type="ECO:0000256" key="3">
    <source>
        <dbReference type="ARBA" id="ARBA00022475"/>
    </source>
</evidence>
<dbReference type="Pfam" id="PF02653">
    <property type="entry name" value="BPD_transp_2"/>
    <property type="match status" value="1"/>
</dbReference>
<feature type="transmembrane region" description="Helical" evidence="8">
    <location>
        <begin position="276"/>
        <end position="295"/>
    </location>
</feature>
<dbReference type="AlphaFoldDB" id="A0A4Q2RE35"/>
<dbReference type="PANTHER" id="PTHR32196:SF21">
    <property type="entry name" value="ABC TRANSPORTER PERMEASE PROTEIN YPHD-RELATED"/>
    <property type="match status" value="1"/>
</dbReference>
<dbReference type="EMBL" id="QYBC01000007">
    <property type="protein sequence ID" value="RYB05248.1"/>
    <property type="molecule type" value="Genomic_DNA"/>
</dbReference>
<feature type="transmembrane region" description="Helical" evidence="8">
    <location>
        <begin position="21"/>
        <end position="42"/>
    </location>
</feature>
<keyword evidence="2" id="KW-0813">Transport</keyword>
<gene>
    <name evidence="9" type="ORF">D3272_09850</name>
</gene>
<dbReference type="OrthoDB" id="7905859at2"/>
<dbReference type="InterPro" id="IPR001851">
    <property type="entry name" value="ABC_transp_permease"/>
</dbReference>
<comment type="caution">
    <text evidence="9">The sequence shown here is derived from an EMBL/GenBank/DDBJ whole genome shotgun (WGS) entry which is preliminary data.</text>
</comment>
<proteinExistence type="predicted"/>
<evidence type="ECO:0000256" key="4">
    <source>
        <dbReference type="ARBA" id="ARBA00022519"/>
    </source>
</evidence>
<comment type="subcellular location">
    <subcellularLocation>
        <location evidence="1">Cell membrane</location>
        <topology evidence="1">Multi-pass membrane protein</topology>
    </subcellularLocation>
</comment>
<evidence type="ECO:0000256" key="5">
    <source>
        <dbReference type="ARBA" id="ARBA00022692"/>
    </source>
</evidence>
<evidence type="ECO:0000256" key="2">
    <source>
        <dbReference type="ARBA" id="ARBA00022448"/>
    </source>
</evidence>
<feature type="transmembrane region" description="Helical" evidence="8">
    <location>
        <begin position="173"/>
        <end position="191"/>
    </location>
</feature>
<reference evidence="9 10" key="1">
    <citation type="submission" date="2018-09" db="EMBL/GenBank/DDBJ databases">
        <authorList>
            <person name="Grouzdev D.S."/>
            <person name="Krutkina M.S."/>
        </authorList>
    </citation>
    <scope>NUCLEOTIDE SEQUENCE [LARGE SCALE GENOMIC DNA]</scope>
    <source>
        <strain evidence="9 10">RmlP001</strain>
    </source>
</reference>
<feature type="transmembrane region" description="Helical" evidence="8">
    <location>
        <begin position="301"/>
        <end position="319"/>
    </location>
</feature>
<feature type="transmembrane region" description="Helical" evidence="8">
    <location>
        <begin position="220"/>
        <end position="240"/>
    </location>
</feature>
<dbReference type="GO" id="GO:0005886">
    <property type="term" value="C:plasma membrane"/>
    <property type="evidence" value="ECO:0007669"/>
    <property type="project" value="UniProtKB-SubCell"/>
</dbReference>
<organism evidence="9 10">
    <name type="scientific">Lichenibacterium ramalinae</name>
    <dbReference type="NCBI Taxonomy" id="2316527"/>
    <lineage>
        <taxon>Bacteria</taxon>
        <taxon>Pseudomonadati</taxon>
        <taxon>Pseudomonadota</taxon>
        <taxon>Alphaproteobacteria</taxon>
        <taxon>Hyphomicrobiales</taxon>
        <taxon>Lichenihabitantaceae</taxon>
        <taxon>Lichenibacterium</taxon>
    </lineage>
</organism>
<feature type="transmembrane region" description="Helical" evidence="8">
    <location>
        <begin position="102"/>
        <end position="126"/>
    </location>
</feature>
<evidence type="ECO:0000256" key="1">
    <source>
        <dbReference type="ARBA" id="ARBA00004651"/>
    </source>
</evidence>
<evidence type="ECO:0000256" key="7">
    <source>
        <dbReference type="ARBA" id="ARBA00023136"/>
    </source>
</evidence>
<accession>A0A4Q2RE35</accession>
<feature type="transmembrane region" description="Helical" evidence="8">
    <location>
        <begin position="133"/>
        <end position="153"/>
    </location>
</feature>
<reference evidence="9 10" key="2">
    <citation type="submission" date="2019-02" db="EMBL/GenBank/DDBJ databases">
        <title>'Lichenibacterium ramalinii' gen. nov. sp. nov., 'Lichenibacterium minor' gen. nov. sp. nov.</title>
        <authorList>
            <person name="Pankratov T."/>
        </authorList>
    </citation>
    <scope>NUCLEOTIDE SEQUENCE [LARGE SCALE GENOMIC DNA]</scope>
    <source>
        <strain evidence="9 10">RmlP001</strain>
    </source>
</reference>
<feature type="transmembrane region" description="Helical" evidence="8">
    <location>
        <begin position="54"/>
        <end position="72"/>
    </location>
</feature>
<dbReference type="PANTHER" id="PTHR32196">
    <property type="entry name" value="ABC TRANSPORTER PERMEASE PROTEIN YPHD-RELATED-RELATED"/>
    <property type="match status" value="1"/>
</dbReference>
<evidence type="ECO:0000256" key="8">
    <source>
        <dbReference type="SAM" id="Phobius"/>
    </source>
</evidence>
<dbReference type="RefSeq" id="WP_129218998.1">
    <property type="nucleotide sequence ID" value="NZ_QYBC01000007.1"/>
</dbReference>
<sequence length="326" mass="33832">MTDMALPSRDRARLRRMAASNAGLLVVLSLLVLMLLIGAVVSDRFRTFGNVANVFEQSTGLALVSLGQTLAVLTGGIDLAVGSLISLIICLTAGLLDGDGTYMIPVLAGMLALGAAIGLVNGLGVVYLRIHPLIVTLGMGAVLQGVTLLYALGPVGSVPDGFDALAYGTFGPLPAAAVVTVLLYVATALLLRSSRFGRYIYAVGDDGNAAKLIGLPRTQVILFVYAFSGFFAAVTAIYLVARFGSGQPYAGANYTLASITPVVVGGTMLSGGRGGVMGTLFGAYLVSLLNNLLNFLDVSTYVQLMFQGLIIILAVSLYVEKRKSIA</sequence>
<keyword evidence="6 8" id="KW-1133">Transmembrane helix</keyword>
<keyword evidence="10" id="KW-1185">Reference proteome</keyword>
<evidence type="ECO:0000313" key="10">
    <source>
        <dbReference type="Proteomes" id="UP000289411"/>
    </source>
</evidence>
<evidence type="ECO:0000256" key="6">
    <source>
        <dbReference type="ARBA" id="ARBA00022989"/>
    </source>
</evidence>
<keyword evidence="3" id="KW-1003">Cell membrane</keyword>
<dbReference type="GO" id="GO:0022857">
    <property type="term" value="F:transmembrane transporter activity"/>
    <property type="evidence" value="ECO:0007669"/>
    <property type="project" value="InterPro"/>
</dbReference>
<feature type="transmembrane region" description="Helical" evidence="8">
    <location>
        <begin position="252"/>
        <end position="269"/>
    </location>
</feature>
<keyword evidence="5 8" id="KW-0812">Transmembrane</keyword>
<name>A0A4Q2RE35_9HYPH</name>
<dbReference type="Proteomes" id="UP000289411">
    <property type="component" value="Unassembled WGS sequence"/>
</dbReference>
<protein>
    <submittedName>
        <fullName evidence="9">ABC transporter permease</fullName>
    </submittedName>
</protein>
<keyword evidence="7 8" id="KW-0472">Membrane</keyword>
<keyword evidence="4" id="KW-0997">Cell inner membrane</keyword>